<accession>A0ABU0JFH4</accession>
<comment type="caution">
    <text evidence="1">The sequence shown here is derived from an EMBL/GenBank/DDBJ whole genome shotgun (WGS) entry which is preliminary data.</text>
</comment>
<keyword evidence="2" id="KW-1185">Reference proteome</keyword>
<name>A0ABU0JFH4_9HYPH</name>
<proteinExistence type="predicted"/>
<dbReference type="Proteomes" id="UP001242480">
    <property type="component" value="Unassembled WGS sequence"/>
</dbReference>
<sequence>MLLRVVGSVAVVGTIAGLLVENRRLREELEERKRMLRIVGDAYQRGVMDAAPPRLQPASASFEAIADAGLSLGGPQGRV</sequence>
<reference evidence="1 2" key="1">
    <citation type="submission" date="2023-07" db="EMBL/GenBank/DDBJ databases">
        <title>Genomic Encyclopedia of Type Strains, Phase IV (KMG-IV): sequencing the most valuable type-strain genomes for metagenomic binning, comparative biology and taxonomic classification.</title>
        <authorList>
            <person name="Goeker M."/>
        </authorList>
    </citation>
    <scope>NUCLEOTIDE SEQUENCE [LARGE SCALE GENOMIC DNA]</scope>
    <source>
        <strain evidence="1 2">DSM 19619</strain>
    </source>
</reference>
<evidence type="ECO:0000313" key="1">
    <source>
        <dbReference type="EMBL" id="MDQ0471872.1"/>
    </source>
</evidence>
<dbReference type="EMBL" id="JAUSVX010000010">
    <property type="protein sequence ID" value="MDQ0471872.1"/>
    <property type="molecule type" value="Genomic_DNA"/>
</dbReference>
<dbReference type="RefSeq" id="WP_307277742.1">
    <property type="nucleotide sequence ID" value="NZ_JAUSVX010000010.1"/>
</dbReference>
<evidence type="ECO:0008006" key="3">
    <source>
        <dbReference type="Google" id="ProtNLM"/>
    </source>
</evidence>
<organism evidence="1 2">
    <name type="scientific">Labrys wisconsinensis</name>
    <dbReference type="NCBI Taxonomy" id="425677"/>
    <lineage>
        <taxon>Bacteria</taxon>
        <taxon>Pseudomonadati</taxon>
        <taxon>Pseudomonadota</taxon>
        <taxon>Alphaproteobacteria</taxon>
        <taxon>Hyphomicrobiales</taxon>
        <taxon>Xanthobacteraceae</taxon>
        <taxon>Labrys</taxon>
    </lineage>
</organism>
<evidence type="ECO:0000313" key="2">
    <source>
        <dbReference type="Proteomes" id="UP001242480"/>
    </source>
</evidence>
<protein>
    <recommendedName>
        <fullName evidence="3">Two-component sensor histidine kinase</fullName>
    </recommendedName>
</protein>
<gene>
    <name evidence="1" type="ORF">QO011_004899</name>
</gene>